<accession>A0ABX3Y6K5</accession>
<gene>
    <name evidence="2" type="ORF">OQI_38360</name>
</gene>
<feature type="region of interest" description="Disordered" evidence="1">
    <location>
        <begin position="26"/>
        <end position="47"/>
    </location>
</feature>
<comment type="caution">
    <text evidence="2">The sequence shown here is derived from an EMBL/GenBank/DDBJ whole genome shotgun (WGS) entry which is preliminary data.</text>
</comment>
<evidence type="ECO:0000256" key="1">
    <source>
        <dbReference type="SAM" id="MobiDB-lite"/>
    </source>
</evidence>
<feature type="non-terminal residue" evidence="2">
    <location>
        <position position="1"/>
    </location>
</feature>
<organism evidence="2 3">
    <name type="scientific">Streptomyces pharetrae CZA14</name>
    <dbReference type="NCBI Taxonomy" id="1144883"/>
    <lineage>
        <taxon>Bacteria</taxon>
        <taxon>Bacillati</taxon>
        <taxon>Actinomycetota</taxon>
        <taxon>Actinomycetes</taxon>
        <taxon>Kitasatosporales</taxon>
        <taxon>Streptomycetaceae</taxon>
        <taxon>Streptomyces</taxon>
    </lineage>
</organism>
<evidence type="ECO:0000313" key="2">
    <source>
        <dbReference type="EMBL" id="OSZ55466.1"/>
    </source>
</evidence>
<evidence type="ECO:0000313" key="3">
    <source>
        <dbReference type="Proteomes" id="UP000194266"/>
    </source>
</evidence>
<dbReference type="Proteomes" id="UP000194266">
    <property type="component" value="Unassembled WGS sequence"/>
</dbReference>
<reference evidence="2 3" key="1">
    <citation type="submission" date="2016-12" db="EMBL/GenBank/DDBJ databases">
        <title>Genome Mining:The Detection of Biosynthetic Gene Clusters to Aid in the Expression of Curamycin A produced by Streptomyces sp. strain CZA14.</title>
        <authorList>
            <person name="Durrell K.A."/>
            <person name="Kirby B.M."/>
            <person name="Khan W."/>
            <person name="Mthethwa T."/>
            <person name="Le Roes-Hill M."/>
        </authorList>
    </citation>
    <scope>NUCLEOTIDE SEQUENCE [LARGE SCALE GENOMIC DNA]</scope>
    <source>
        <strain evidence="2 3">CZA14</strain>
    </source>
</reference>
<keyword evidence="3" id="KW-1185">Reference proteome</keyword>
<dbReference type="EMBL" id="MRYD01000510">
    <property type="protein sequence ID" value="OSZ55466.1"/>
    <property type="molecule type" value="Genomic_DNA"/>
</dbReference>
<protein>
    <submittedName>
        <fullName evidence="2">Uncharacterized protein</fullName>
    </submittedName>
</protein>
<proteinExistence type="predicted"/>
<name>A0ABX3Y6K5_9ACTN</name>
<sequence>TSRGPATVPAWLFTLEGYDTPLRTAALSPSELPKPPIGPARDTPADELGPLLGLAGVAGDGRSVTVVAGHGDCDDGPAVHVLETADSVVLSASVVGTDDGPCTARLQAEDVTVKLDRPLGDRLLLDAFTGRPVSSEGRNR</sequence>